<feature type="compositionally biased region" description="Basic and acidic residues" evidence="1">
    <location>
        <begin position="771"/>
        <end position="789"/>
    </location>
</feature>
<dbReference type="Proteomes" id="UP000094569">
    <property type="component" value="Unassembled WGS sequence"/>
</dbReference>
<dbReference type="VEuPathDB" id="FungiDB:SI65_01735"/>
<dbReference type="AlphaFoldDB" id="A0A1E3BT86"/>
<dbReference type="OrthoDB" id="4227485at2759"/>
<feature type="compositionally biased region" description="Basic residues" evidence="1">
    <location>
        <begin position="372"/>
        <end position="390"/>
    </location>
</feature>
<feature type="compositionally biased region" description="Basic and acidic residues" evidence="1">
    <location>
        <begin position="452"/>
        <end position="478"/>
    </location>
</feature>
<dbReference type="EMBL" id="JXNT01000001">
    <property type="protein sequence ID" value="ODM24145.1"/>
    <property type="molecule type" value="Genomic_DNA"/>
</dbReference>
<reference evidence="2 3" key="1">
    <citation type="journal article" date="2016" name="BMC Genomics">
        <title>Comparative genomic and transcriptomic analyses of the Fuzhuan brick tea-fermentation fungus Aspergillus cristatus.</title>
        <authorList>
            <person name="Ge Y."/>
            <person name="Wang Y."/>
            <person name="Liu Y."/>
            <person name="Tan Y."/>
            <person name="Ren X."/>
            <person name="Zhang X."/>
            <person name="Hyde K.D."/>
            <person name="Liu Y."/>
            <person name="Liu Z."/>
        </authorList>
    </citation>
    <scope>NUCLEOTIDE SEQUENCE [LARGE SCALE GENOMIC DNA]</scope>
    <source>
        <strain evidence="2 3">GZAAS20.1005</strain>
    </source>
</reference>
<dbReference type="STRING" id="573508.A0A1E3BT86"/>
<feature type="compositionally biased region" description="Acidic residues" evidence="1">
    <location>
        <begin position="479"/>
        <end position="495"/>
    </location>
</feature>
<feature type="compositionally biased region" description="Polar residues" evidence="1">
    <location>
        <begin position="523"/>
        <end position="533"/>
    </location>
</feature>
<feature type="compositionally biased region" description="Basic and acidic residues" evidence="1">
    <location>
        <begin position="958"/>
        <end position="970"/>
    </location>
</feature>
<keyword evidence="3" id="KW-1185">Reference proteome</keyword>
<sequence length="1141" mass="128573">MVKIDSHTVDTLQLLAPKASKADKNTVKGLILSGEVFTDFNEADRAAIWHKMRASEACDCVIPSLHTFFRDISYLNACADAVKRLVVLNKKQPTIQQALTHSFQPRQVDGDCQIQTSETTFRRQPGTSAERREAGYRQIWMYAMRWYPEMAKDEQSHTLKAKPTRAKADENSIHDMAVLARKLGFRSEHIKDILKQSPDRQIAQAALLKARKPDRYQYDSDVFDSLVDRITDLFSLAIPYENQPVAESILGRAVKLKDRCGPPPVQAQRLDRSRLFLDQLHASIPSQQQVSSFYVRRCVYYAFFGRPSIPRQHLTTARRSSSQISSDHSSPLFVPDVPRFESELGAGDPLAHSDHGGHSTSRRQLRKEARREQRRQRREQKRSRRQKHRQERAAEPNPVIFQESPPEDLPTREDSTMDDAPGVITDTQESPRDSIIPENHELLSETSGTEQLRLDAAEQGEQERLTMEMETQAKHGQLDDEADEDRLTEEAEETVEQERRKKETGAEAAVPPSPHVDNEGQKQQEATQDNNVTAEEVEDDMLQEIVKQKTTGGPDPQGRTQLLQEQSKIAGNAHQEDTRVAKERANALFQLENNAGHSLLTPEGNGTLTHPSRPVTQLDLPSLIARWRASQLDDDSSQRSHSRHSRQGQQSRYSKPVGIKKSWVKGRPTLQDINRAGTLDAAIADQLDPDHEDDLPDPVLPTVNAPETLAIGGRLEENQPDGKTMYPSVQEEHESDPHKLVPERHNGRVTVMGETASKALGPSQQEQETLNDDRTDREQFQKEVDERAAAEAALFEETSDEEREAEVQGRATDMTRQQLVTPARAESTLAGIDAGGNSIPPRETPMKATQIARETASTQNQESNRGTPATPSQQDLEKTAQRHGKLHRPLGIRNTRDKAKRQRPKGSVEPDQVEQNPQHGQRTRASKVVTQIDFSKSVEGNRIADPQADLPRPKRTGPRNEENEEPEHGSVDTTPKADWVSRNRKRVWPVAWGRSKRARPNRVVTPPSPSLPQITTEGRDVSRSPGSTQPRRIVTITFRAYERGEWKKVNSILVDISNPHEARKLADNYARAENQNARFYDRNLKKVSVNQCVRAAIDDNTFTILMSLGRELVVTRQLVASVTRLFKDMANTAVTTDDEIL</sequence>
<feature type="region of interest" description="Disordered" evidence="1">
    <location>
        <begin position="757"/>
        <end position="978"/>
    </location>
</feature>
<proteinExistence type="predicted"/>
<evidence type="ECO:0000313" key="3">
    <source>
        <dbReference type="Proteomes" id="UP000094569"/>
    </source>
</evidence>
<dbReference type="Pfam" id="PF12520">
    <property type="entry name" value="DUF3723"/>
    <property type="match status" value="1"/>
</dbReference>
<accession>A0A1E3BT86</accession>
<evidence type="ECO:0000256" key="1">
    <source>
        <dbReference type="SAM" id="MobiDB-lite"/>
    </source>
</evidence>
<feature type="compositionally biased region" description="Basic residues" evidence="1">
    <location>
        <begin position="881"/>
        <end position="890"/>
    </location>
</feature>
<gene>
    <name evidence="2" type="ORF">SI65_01735</name>
</gene>
<feature type="compositionally biased region" description="Low complexity" evidence="1">
    <location>
        <begin position="320"/>
        <end position="330"/>
    </location>
</feature>
<feature type="compositionally biased region" description="Polar residues" evidence="1">
    <location>
        <begin position="855"/>
        <end position="874"/>
    </location>
</feature>
<name>A0A1E3BT86_ASPCR</name>
<dbReference type="InterPro" id="IPR022198">
    <property type="entry name" value="DUF3723"/>
</dbReference>
<comment type="caution">
    <text evidence="2">The sequence shown here is derived from an EMBL/GenBank/DDBJ whole genome shotgun (WGS) entry which is preliminary data.</text>
</comment>
<feature type="region of interest" description="Disordered" evidence="1">
    <location>
        <begin position="630"/>
        <end position="661"/>
    </location>
</feature>
<organism evidence="2 3">
    <name type="scientific">Aspergillus cristatus</name>
    <name type="common">Chinese Fuzhuan brick tea-fermentation fungus</name>
    <name type="synonym">Eurotium cristatum</name>
    <dbReference type="NCBI Taxonomy" id="573508"/>
    <lineage>
        <taxon>Eukaryota</taxon>
        <taxon>Fungi</taxon>
        <taxon>Dikarya</taxon>
        <taxon>Ascomycota</taxon>
        <taxon>Pezizomycotina</taxon>
        <taxon>Eurotiomycetes</taxon>
        <taxon>Eurotiomycetidae</taxon>
        <taxon>Eurotiales</taxon>
        <taxon>Aspergillaceae</taxon>
        <taxon>Aspergillus</taxon>
        <taxon>Aspergillus subgen. Aspergillus</taxon>
    </lineage>
</organism>
<evidence type="ECO:0000313" key="2">
    <source>
        <dbReference type="EMBL" id="ODM24145.1"/>
    </source>
</evidence>
<feature type="region of interest" description="Disordered" evidence="1">
    <location>
        <begin position="313"/>
        <end position="577"/>
    </location>
</feature>
<protein>
    <submittedName>
        <fullName evidence="2">Uncharacterized protein</fullName>
    </submittedName>
</protein>
<feature type="compositionally biased region" description="Polar residues" evidence="1">
    <location>
        <begin position="558"/>
        <end position="569"/>
    </location>
</feature>
<feature type="compositionally biased region" description="Basic and acidic residues" evidence="1">
    <location>
        <begin position="496"/>
        <end position="505"/>
    </location>
</feature>
<feature type="region of interest" description="Disordered" evidence="1">
    <location>
        <begin position="999"/>
        <end position="1028"/>
    </location>
</feature>